<sequence>MAGLVRRRARSFDIWPGFVDVLSTLLIITMFALMVFVLSQFFLAHALSGRDAALEQLTRRLKQMTEVLAMERKDNDDLRLSLSQLSGELKDANTRVDSLSARLREADAATFENQQLRDRLAGVAKLEQDVAALKALRDELEAEIRKQGATLSEREGQLAEERKLSDEARAHAALLNAQMEELRKQLASLQEALEASEARSQEQEVQIADLGQRLNAALAEKVQELQRYRSEFFGRLRALLGNRDDVRIVGDRFVFQSEVLFPSGSNVLQPAGQDTLTRLAQTLMQIARTIPPDIDWILRVDGHTDRRPINTSQFQSNWDLSAARAISVVNFLISQGVPPQRLAAAGFGEYQPIDPGTDEAALARNRRIELKLDQR</sequence>
<dbReference type="InterPro" id="IPR050330">
    <property type="entry name" value="Bact_OuterMem_StrucFunc"/>
</dbReference>
<dbReference type="NCBIfam" id="NF006543">
    <property type="entry name" value="PRK09039.1-2"/>
    <property type="match status" value="1"/>
</dbReference>
<dbReference type="AlphaFoldDB" id="A0A512HC26"/>
<dbReference type="RefSeq" id="WP_147165027.1">
    <property type="nucleotide sequence ID" value="NZ_BJZO01000142.1"/>
</dbReference>
<feature type="domain" description="OmpA-like" evidence="4">
    <location>
        <begin position="249"/>
        <end position="375"/>
    </location>
</feature>
<keyword evidence="6" id="KW-1185">Reference proteome</keyword>
<proteinExistence type="predicted"/>
<evidence type="ECO:0000259" key="4">
    <source>
        <dbReference type="PROSITE" id="PS51123"/>
    </source>
</evidence>
<feature type="transmembrane region" description="Helical" evidence="3">
    <location>
        <begin position="21"/>
        <end position="43"/>
    </location>
</feature>
<feature type="coiled-coil region" evidence="2">
    <location>
        <begin position="54"/>
        <end position="231"/>
    </location>
</feature>
<evidence type="ECO:0000256" key="3">
    <source>
        <dbReference type="SAM" id="Phobius"/>
    </source>
</evidence>
<comment type="caution">
    <text evidence="5">The sequence shown here is derived from an EMBL/GenBank/DDBJ whole genome shotgun (WGS) entry which is preliminary data.</text>
</comment>
<name>A0A512HC26_9PROT</name>
<dbReference type="Proteomes" id="UP000321567">
    <property type="component" value="Unassembled WGS sequence"/>
</dbReference>
<keyword evidence="2" id="KW-0175">Coiled coil</keyword>
<keyword evidence="5" id="KW-0282">Flagellum</keyword>
<evidence type="ECO:0000256" key="2">
    <source>
        <dbReference type="SAM" id="Coils"/>
    </source>
</evidence>
<keyword evidence="3" id="KW-0812">Transmembrane</keyword>
<evidence type="ECO:0000256" key="1">
    <source>
        <dbReference type="PROSITE-ProRule" id="PRU00473"/>
    </source>
</evidence>
<protein>
    <submittedName>
        <fullName evidence="5">Flagellar motor protein MotB</fullName>
    </submittedName>
</protein>
<evidence type="ECO:0000313" key="5">
    <source>
        <dbReference type="EMBL" id="GEO82994.1"/>
    </source>
</evidence>
<dbReference type="PROSITE" id="PS51123">
    <property type="entry name" value="OMPA_2"/>
    <property type="match status" value="1"/>
</dbReference>
<dbReference type="Gene3D" id="3.30.1330.60">
    <property type="entry name" value="OmpA-like domain"/>
    <property type="match status" value="1"/>
</dbReference>
<dbReference type="SUPFAM" id="SSF103088">
    <property type="entry name" value="OmpA-like"/>
    <property type="match status" value="1"/>
</dbReference>
<dbReference type="PANTHER" id="PTHR30329">
    <property type="entry name" value="STATOR ELEMENT OF FLAGELLAR MOTOR COMPLEX"/>
    <property type="match status" value="1"/>
</dbReference>
<organism evidence="5 6">
    <name type="scientific">Pararhodospirillum oryzae</name>
    <dbReference type="NCBI Taxonomy" id="478448"/>
    <lineage>
        <taxon>Bacteria</taxon>
        <taxon>Pseudomonadati</taxon>
        <taxon>Pseudomonadota</taxon>
        <taxon>Alphaproteobacteria</taxon>
        <taxon>Rhodospirillales</taxon>
        <taxon>Rhodospirillaceae</taxon>
        <taxon>Pararhodospirillum</taxon>
    </lineage>
</organism>
<keyword evidence="3" id="KW-1133">Transmembrane helix</keyword>
<dbReference type="Pfam" id="PF00691">
    <property type="entry name" value="OmpA"/>
    <property type="match status" value="1"/>
</dbReference>
<evidence type="ECO:0000313" key="6">
    <source>
        <dbReference type="Proteomes" id="UP000321567"/>
    </source>
</evidence>
<dbReference type="CDD" id="cd07185">
    <property type="entry name" value="OmpA_C-like"/>
    <property type="match status" value="1"/>
</dbReference>
<dbReference type="GO" id="GO:0016020">
    <property type="term" value="C:membrane"/>
    <property type="evidence" value="ECO:0007669"/>
    <property type="project" value="UniProtKB-UniRule"/>
</dbReference>
<dbReference type="EMBL" id="BJZO01000142">
    <property type="protein sequence ID" value="GEO82994.1"/>
    <property type="molecule type" value="Genomic_DNA"/>
</dbReference>
<dbReference type="InterPro" id="IPR036737">
    <property type="entry name" value="OmpA-like_sf"/>
</dbReference>
<accession>A0A512HC26</accession>
<reference evidence="5 6" key="1">
    <citation type="submission" date="2019-07" db="EMBL/GenBank/DDBJ databases">
        <title>Whole genome shotgun sequence of Rhodospirillum oryzae NBRC 107573.</title>
        <authorList>
            <person name="Hosoyama A."/>
            <person name="Uohara A."/>
            <person name="Ohji S."/>
            <person name="Ichikawa N."/>
        </authorList>
    </citation>
    <scope>NUCLEOTIDE SEQUENCE [LARGE SCALE GENOMIC DNA]</scope>
    <source>
        <strain evidence="5 6">NBRC 107573</strain>
    </source>
</reference>
<dbReference type="OrthoDB" id="9815217at2"/>
<keyword evidence="5" id="KW-0966">Cell projection</keyword>
<dbReference type="InterPro" id="IPR006665">
    <property type="entry name" value="OmpA-like"/>
</dbReference>
<keyword evidence="5" id="KW-0969">Cilium</keyword>
<keyword evidence="1 3" id="KW-0472">Membrane</keyword>
<dbReference type="PANTHER" id="PTHR30329:SF21">
    <property type="entry name" value="LIPOPROTEIN YIAD-RELATED"/>
    <property type="match status" value="1"/>
</dbReference>
<gene>
    <name evidence="5" type="ORF">ROR02_31250</name>
</gene>